<name>A0A814THZ8_ADIRI</name>
<sequence>MRLIYLVSLFLLEGVYTWPDAPCRTPPPAANYTLEQYTGRWFEIGKVQTSGGAFFEKDCVCTHIDVGQSRKDPSETIVSNICNKKTFDGKRIIANGTLTSNRQPSDGRYNETIFPAPIPVAYNIIVLQTNEFSVEYDCVVEFGFANYCVHILSRRPTLNETVVENLLKLAEQYDLNPEKLKFTRTNQTNCIYT</sequence>
<feature type="chain" id="PRO_5033202768" description="Lipocalin/cytosolic fatty-acid binding domain-containing protein" evidence="3">
    <location>
        <begin position="18"/>
        <end position="193"/>
    </location>
</feature>
<dbReference type="Pfam" id="PF08212">
    <property type="entry name" value="Lipocalin_2"/>
    <property type="match status" value="1"/>
</dbReference>
<dbReference type="InterPro" id="IPR022271">
    <property type="entry name" value="Lipocalin_ApoD"/>
</dbReference>
<dbReference type="EMBL" id="CAJNOR010001551">
    <property type="protein sequence ID" value="CAF1162509.1"/>
    <property type="molecule type" value="Genomic_DNA"/>
</dbReference>
<feature type="signal peptide" evidence="3">
    <location>
        <begin position="1"/>
        <end position="17"/>
    </location>
</feature>
<proteinExistence type="inferred from homology"/>
<reference evidence="5" key="1">
    <citation type="submission" date="2021-02" db="EMBL/GenBank/DDBJ databases">
        <authorList>
            <person name="Nowell W R."/>
        </authorList>
    </citation>
    <scope>NUCLEOTIDE SEQUENCE</scope>
</reference>
<dbReference type="PIRSF" id="PIRSF036893">
    <property type="entry name" value="Lipocalin_ApoD"/>
    <property type="match status" value="1"/>
</dbReference>
<keyword evidence="6" id="KW-1185">Reference proteome</keyword>
<evidence type="ECO:0000259" key="4">
    <source>
        <dbReference type="Pfam" id="PF08212"/>
    </source>
</evidence>
<dbReference type="GO" id="GO:0005737">
    <property type="term" value="C:cytoplasm"/>
    <property type="evidence" value="ECO:0007669"/>
    <property type="project" value="TreeGrafter"/>
</dbReference>
<dbReference type="AlphaFoldDB" id="A0A814THZ8"/>
<keyword evidence="2" id="KW-0446">Lipid-binding</keyword>
<dbReference type="Proteomes" id="UP000663828">
    <property type="component" value="Unassembled WGS sequence"/>
</dbReference>
<evidence type="ECO:0000313" key="5">
    <source>
        <dbReference type="EMBL" id="CAF1162509.1"/>
    </source>
</evidence>
<dbReference type="GO" id="GO:0008289">
    <property type="term" value="F:lipid binding"/>
    <property type="evidence" value="ECO:0007669"/>
    <property type="project" value="UniProtKB-KW"/>
</dbReference>
<dbReference type="GO" id="GO:0000302">
    <property type="term" value="P:response to reactive oxygen species"/>
    <property type="evidence" value="ECO:0007669"/>
    <property type="project" value="TreeGrafter"/>
</dbReference>
<gene>
    <name evidence="5" type="ORF">XAT740_LOCUS21562</name>
</gene>
<organism evidence="5 6">
    <name type="scientific">Adineta ricciae</name>
    <name type="common">Rotifer</name>
    <dbReference type="NCBI Taxonomy" id="249248"/>
    <lineage>
        <taxon>Eukaryota</taxon>
        <taxon>Metazoa</taxon>
        <taxon>Spiralia</taxon>
        <taxon>Gnathifera</taxon>
        <taxon>Rotifera</taxon>
        <taxon>Eurotatoria</taxon>
        <taxon>Bdelloidea</taxon>
        <taxon>Adinetida</taxon>
        <taxon>Adinetidae</taxon>
        <taxon>Adineta</taxon>
    </lineage>
</organism>
<dbReference type="PANTHER" id="PTHR10612">
    <property type="entry name" value="APOLIPOPROTEIN D"/>
    <property type="match status" value="1"/>
</dbReference>
<evidence type="ECO:0000256" key="2">
    <source>
        <dbReference type="ARBA" id="ARBA00023121"/>
    </source>
</evidence>
<evidence type="ECO:0000313" key="6">
    <source>
        <dbReference type="Proteomes" id="UP000663828"/>
    </source>
</evidence>
<feature type="domain" description="Lipocalin/cytosolic fatty-acid binding" evidence="4">
    <location>
        <begin position="34"/>
        <end position="183"/>
    </location>
</feature>
<accession>A0A814THZ8</accession>
<evidence type="ECO:0000256" key="3">
    <source>
        <dbReference type="PIRNR" id="PIRNR036893"/>
    </source>
</evidence>
<dbReference type="Gene3D" id="2.40.128.20">
    <property type="match status" value="1"/>
</dbReference>
<dbReference type="GO" id="GO:0006629">
    <property type="term" value="P:lipid metabolic process"/>
    <property type="evidence" value="ECO:0007669"/>
    <property type="project" value="TreeGrafter"/>
</dbReference>
<protein>
    <recommendedName>
        <fullName evidence="4">Lipocalin/cytosolic fatty-acid binding domain-containing protein</fullName>
    </recommendedName>
</protein>
<keyword evidence="3" id="KW-0732">Signal</keyword>
<dbReference type="InterPro" id="IPR012674">
    <property type="entry name" value="Calycin"/>
</dbReference>
<dbReference type="InterPro" id="IPR000566">
    <property type="entry name" value="Lipocln_cytosolic_FA-bd_dom"/>
</dbReference>
<dbReference type="SUPFAM" id="SSF50814">
    <property type="entry name" value="Lipocalins"/>
    <property type="match status" value="1"/>
</dbReference>
<comment type="similarity">
    <text evidence="1 3">Belongs to the calycin superfamily. Lipocalin family.</text>
</comment>
<dbReference type="PANTHER" id="PTHR10612:SF62">
    <property type="entry name" value="LIPOCALIN_CYTOSOLIC FATTY-ACID BINDING DOMAIN-CONTAINING PROTEIN"/>
    <property type="match status" value="1"/>
</dbReference>
<comment type="caution">
    <text evidence="5">The sequence shown here is derived from an EMBL/GenBank/DDBJ whole genome shotgun (WGS) entry which is preliminary data.</text>
</comment>
<evidence type="ECO:0000256" key="1">
    <source>
        <dbReference type="ARBA" id="ARBA00006889"/>
    </source>
</evidence>